<feature type="transmembrane region" description="Helical" evidence="6">
    <location>
        <begin position="353"/>
        <end position="374"/>
    </location>
</feature>
<protein>
    <submittedName>
        <fullName evidence="7">Lipopolysaccharide biosynthesis protein</fullName>
    </submittedName>
</protein>
<evidence type="ECO:0000256" key="3">
    <source>
        <dbReference type="ARBA" id="ARBA00022692"/>
    </source>
</evidence>
<name>A0A974SPK0_9RHOO</name>
<dbReference type="RefSeq" id="WP_203387594.1">
    <property type="nucleotide sequence ID" value="NZ_CP064781.1"/>
</dbReference>
<proteinExistence type="predicted"/>
<accession>A0A974SPK0</accession>
<keyword evidence="4 6" id="KW-1133">Transmembrane helix</keyword>
<comment type="subcellular location">
    <subcellularLocation>
        <location evidence="1">Cell membrane</location>
        <topology evidence="1">Multi-pass membrane protein</topology>
    </subcellularLocation>
</comment>
<dbReference type="InterPro" id="IPR050833">
    <property type="entry name" value="Poly_Biosynth_Transport"/>
</dbReference>
<keyword evidence="8" id="KW-1185">Reference proteome</keyword>
<gene>
    <name evidence="7" type="ORF">IWH25_01485</name>
</gene>
<sequence>MKHLAGGATIYGMVVVASRLGWFILLPVYWKFLTPTDFGVIGIVILTQGFLVPVLGLGLHDAVQRYYPEWSEEQRRERLGTIWFGIVAWSLAVCLSLTIAHRVFNLVFEKVDSVPFFLVGLWTAFFMTLVALPLSVLRIRGEVKQFSYITAGVFLTQSAASVMMVAGFSMGAAGYLLGGLIGAACWAVGLSAHYWRGAVAAWRARNLRELLSYSLPMVPATILDGTISLFDRYFLDKHVPLATIGLYNVANQFGSAVVVVNQGLKSAWIPFLYRVMHDRKDAPAIVGLFSFYYVALLLPPALLVALLSREIIAVFDERYLESYAFVPWIVLTVYLQAVTTAMGRGLDLSKKNALWPVISAVQVAASLVALSYFVPAHGAIGAAWAIAIAAGVRALVQIAVAHRAYPRPFYGRRLLILWSMGLLTFWVGSRAGFDSVALSAIAKMAVVVAGTIATAAMVLDRGSMDDLRSFIGSKVSKARGRTNE</sequence>
<evidence type="ECO:0000313" key="8">
    <source>
        <dbReference type="Proteomes" id="UP000663444"/>
    </source>
</evidence>
<evidence type="ECO:0000256" key="2">
    <source>
        <dbReference type="ARBA" id="ARBA00022475"/>
    </source>
</evidence>
<feature type="transmembrane region" description="Helical" evidence="6">
    <location>
        <begin position="284"/>
        <end position="305"/>
    </location>
</feature>
<keyword evidence="2" id="KW-1003">Cell membrane</keyword>
<feature type="transmembrane region" description="Helical" evidence="6">
    <location>
        <begin position="38"/>
        <end position="59"/>
    </location>
</feature>
<feature type="transmembrane region" description="Helical" evidence="6">
    <location>
        <begin position="439"/>
        <end position="459"/>
    </location>
</feature>
<dbReference type="PANTHER" id="PTHR30250:SF11">
    <property type="entry name" value="O-ANTIGEN TRANSPORTER-RELATED"/>
    <property type="match status" value="1"/>
</dbReference>
<evidence type="ECO:0000313" key="7">
    <source>
        <dbReference type="EMBL" id="QRJ64059.1"/>
    </source>
</evidence>
<evidence type="ECO:0000256" key="5">
    <source>
        <dbReference type="ARBA" id="ARBA00023136"/>
    </source>
</evidence>
<dbReference type="GO" id="GO:0005886">
    <property type="term" value="C:plasma membrane"/>
    <property type="evidence" value="ECO:0007669"/>
    <property type="project" value="UniProtKB-SubCell"/>
</dbReference>
<dbReference type="Proteomes" id="UP000663444">
    <property type="component" value="Chromosome"/>
</dbReference>
<reference evidence="7" key="1">
    <citation type="submission" date="2020-11" db="EMBL/GenBank/DDBJ databases">
        <title>Azospira restricta DSM 18626 genome sequence.</title>
        <authorList>
            <person name="Moe W.M."/>
        </authorList>
    </citation>
    <scope>NUCLEOTIDE SEQUENCE</scope>
    <source>
        <strain evidence="7">DSM 18626</strain>
    </source>
</reference>
<feature type="transmembrane region" description="Helical" evidence="6">
    <location>
        <begin position="325"/>
        <end position="346"/>
    </location>
</feature>
<evidence type="ECO:0000256" key="6">
    <source>
        <dbReference type="SAM" id="Phobius"/>
    </source>
</evidence>
<dbReference type="EMBL" id="CP064781">
    <property type="protein sequence ID" value="QRJ64059.1"/>
    <property type="molecule type" value="Genomic_DNA"/>
</dbReference>
<feature type="transmembrane region" description="Helical" evidence="6">
    <location>
        <begin position="414"/>
        <end position="433"/>
    </location>
</feature>
<dbReference type="Pfam" id="PF13440">
    <property type="entry name" value="Polysacc_synt_3"/>
    <property type="match status" value="1"/>
</dbReference>
<dbReference type="PANTHER" id="PTHR30250">
    <property type="entry name" value="PST FAMILY PREDICTED COLANIC ACID TRANSPORTER"/>
    <property type="match status" value="1"/>
</dbReference>
<feature type="transmembrane region" description="Helical" evidence="6">
    <location>
        <begin position="380"/>
        <end position="402"/>
    </location>
</feature>
<dbReference type="KEGG" id="ares:IWH25_01485"/>
<feature type="transmembrane region" description="Helical" evidence="6">
    <location>
        <begin position="116"/>
        <end position="134"/>
    </location>
</feature>
<keyword evidence="3 6" id="KW-0812">Transmembrane</keyword>
<evidence type="ECO:0000256" key="4">
    <source>
        <dbReference type="ARBA" id="ARBA00022989"/>
    </source>
</evidence>
<feature type="transmembrane region" description="Helical" evidence="6">
    <location>
        <begin position="12"/>
        <end position="32"/>
    </location>
</feature>
<feature type="transmembrane region" description="Helical" evidence="6">
    <location>
        <begin position="172"/>
        <end position="195"/>
    </location>
</feature>
<dbReference type="AlphaFoldDB" id="A0A974SPK0"/>
<evidence type="ECO:0000256" key="1">
    <source>
        <dbReference type="ARBA" id="ARBA00004651"/>
    </source>
</evidence>
<organism evidence="7 8">
    <name type="scientific">Azospira restricta</name>
    <dbReference type="NCBI Taxonomy" id="404405"/>
    <lineage>
        <taxon>Bacteria</taxon>
        <taxon>Pseudomonadati</taxon>
        <taxon>Pseudomonadota</taxon>
        <taxon>Betaproteobacteria</taxon>
        <taxon>Rhodocyclales</taxon>
        <taxon>Rhodocyclaceae</taxon>
        <taxon>Azospira</taxon>
    </lineage>
</organism>
<feature type="transmembrane region" description="Helical" evidence="6">
    <location>
        <begin position="80"/>
        <end position="104"/>
    </location>
</feature>
<feature type="transmembrane region" description="Helical" evidence="6">
    <location>
        <begin position="146"/>
        <end position="166"/>
    </location>
</feature>
<keyword evidence="5 6" id="KW-0472">Membrane</keyword>